<evidence type="ECO:0000313" key="1">
    <source>
        <dbReference type="EMBL" id="EEF25704.1"/>
    </source>
</evidence>
<organism evidence="1 2">
    <name type="scientific">Ricinus communis</name>
    <name type="common">Castor bean</name>
    <dbReference type="NCBI Taxonomy" id="3988"/>
    <lineage>
        <taxon>Eukaryota</taxon>
        <taxon>Viridiplantae</taxon>
        <taxon>Streptophyta</taxon>
        <taxon>Embryophyta</taxon>
        <taxon>Tracheophyta</taxon>
        <taxon>Spermatophyta</taxon>
        <taxon>Magnoliopsida</taxon>
        <taxon>eudicotyledons</taxon>
        <taxon>Gunneridae</taxon>
        <taxon>Pentapetalae</taxon>
        <taxon>rosids</taxon>
        <taxon>fabids</taxon>
        <taxon>Malpighiales</taxon>
        <taxon>Euphorbiaceae</taxon>
        <taxon>Acalyphoideae</taxon>
        <taxon>Acalypheae</taxon>
        <taxon>Ricinus</taxon>
    </lineage>
</organism>
<dbReference type="EMBL" id="EQ979076">
    <property type="protein sequence ID" value="EEF25704.1"/>
    <property type="molecule type" value="Genomic_DNA"/>
</dbReference>
<dbReference type="Proteomes" id="UP000008311">
    <property type="component" value="Unassembled WGS sequence"/>
</dbReference>
<proteinExistence type="predicted"/>
<dbReference type="InParanoid" id="B9TEK8"/>
<evidence type="ECO:0000313" key="2">
    <source>
        <dbReference type="Proteomes" id="UP000008311"/>
    </source>
</evidence>
<accession>B9TEK8</accession>
<reference evidence="2" key="1">
    <citation type="journal article" date="2010" name="Nat. Biotechnol.">
        <title>Draft genome sequence of the oilseed species Ricinus communis.</title>
        <authorList>
            <person name="Chan A.P."/>
            <person name="Crabtree J."/>
            <person name="Zhao Q."/>
            <person name="Lorenzi H."/>
            <person name="Orvis J."/>
            <person name="Puiu D."/>
            <person name="Melake-Berhan A."/>
            <person name="Jones K.M."/>
            <person name="Redman J."/>
            <person name="Chen G."/>
            <person name="Cahoon E.B."/>
            <person name="Gedil M."/>
            <person name="Stanke M."/>
            <person name="Haas B.J."/>
            <person name="Wortman J.R."/>
            <person name="Fraser-Liggett C.M."/>
            <person name="Ravel J."/>
            <person name="Rabinowicz P.D."/>
        </authorList>
    </citation>
    <scope>NUCLEOTIDE SEQUENCE [LARGE SCALE GENOMIC DNA]</scope>
    <source>
        <strain evidence="2">cv. Hale</strain>
    </source>
</reference>
<keyword evidence="2" id="KW-1185">Reference proteome</keyword>
<protein>
    <submittedName>
        <fullName evidence="1">Uncharacterized protein</fullName>
    </submittedName>
</protein>
<gene>
    <name evidence="1" type="ORF">RCOM_1789820</name>
</gene>
<dbReference type="AlphaFoldDB" id="B9TEK8"/>
<name>B9TEK8_RICCO</name>
<sequence>MEEDDDRRPQMPVAHRLPEQPACKFDLAAINLRGVTRIFCLHLFAHHAVGAQHLGH</sequence>
<feature type="non-terminal residue" evidence="1">
    <location>
        <position position="56"/>
    </location>
</feature>